<organism evidence="8 9">
    <name type="scientific">Candidatus Nitrospira inopinata</name>
    <dbReference type="NCBI Taxonomy" id="1715989"/>
    <lineage>
        <taxon>Bacteria</taxon>
        <taxon>Pseudomonadati</taxon>
        <taxon>Nitrospirota</taxon>
        <taxon>Nitrospiria</taxon>
        <taxon>Nitrospirales</taxon>
        <taxon>Nitrospiraceae</taxon>
        <taxon>Nitrospira</taxon>
    </lineage>
</organism>
<keyword evidence="1" id="KW-0645">Protease</keyword>
<dbReference type="GO" id="GO:0006508">
    <property type="term" value="P:proteolysis"/>
    <property type="evidence" value="ECO:0007669"/>
    <property type="project" value="UniProtKB-KW"/>
</dbReference>
<dbReference type="AlphaFoldDB" id="A0A0S4KQ06"/>
<dbReference type="Proteomes" id="UP000066284">
    <property type="component" value="Chromosome 1"/>
</dbReference>
<dbReference type="STRING" id="1715989.NITINOP_1464"/>
<feature type="binding site" evidence="6">
    <location>
        <begin position="193"/>
        <end position="196"/>
    </location>
    <ligand>
        <name>substrate</name>
    </ligand>
</feature>
<dbReference type="GO" id="GO:0005737">
    <property type="term" value="C:cytoplasm"/>
    <property type="evidence" value="ECO:0007669"/>
    <property type="project" value="TreeGrafter"/>
</dbReference>
<keyword evidence="2 8" id="KW-0378">Hydrolase</keyword>
<name>A0A0S4KQ06_9BACT</name>
<dbReference type="Pfam" id="PF01112">
    <property type="entry name" value="Asparaginase_2"/>
    <property type="match status" value="1"/>
</dbReference>
<dbReference type="InterPro" id="IPR029055">
    <property type="entry name" value="Ntn_hydrolases_N"/>
</dbReference>
<dbReference type="InterPro" id="IPR000246">
    <property type="entry name" value="Peptidase_T2"/>
</dbReference>
<evidence type="ECO:0000256" key="4">
    <source>
        <dbReference type="ARBA" id="ARBA00069124"/>
    </source>
</evidence>
<evidence type="ECO:0000256" key="2">
    <source>
        <dbReference type="ARBA" id="ARBA00022801"/>
    </source>
</evidence>
<dbReference type="EMBL" id="LN885086">
    <property type="protein sequence ID" value="CUQ66439.1"/>
    <property type="molecule type" value="Genomic_DNA"/>
</dbReference>
<keyword evidence="3" id="KW-0068">Autocatalytic cleavage</keyword>
<reference evidence="9" key="1">
    <citation type="submission" date="2015-09" db="EMBL/GenBank/DDBJ databases">
        <authorList>
            <person name="Daims H."/>
        </authorList>
    </citation>
    <scope>NUCLEOTIDE SEQUENCE [LARGE SCALE GENOMIC DNA]</scope>
</reference>
<feature type="site" description="Cleavage; by autolysis" evidence="7">
    <location>
        <begin position="141"/>
        <end position="142"/>
    </location>
</feature>
<dbReference type="CDD" id="cd04512">
    <property type="entry name" value="Ntn_Asparaginase_2_like"/>
    <property type="match status" value="1"/>
</dbReference>
<keyword evidence="9" id="KW-1185">Reference proteome</keyword>
<dbReference type="PANTHER" id="PTHR10188:SF43">
    <property type="entry name" value="ASPARAGINASE (EUROFUNG)"/>
    <property type="match status" value="1"/>
</dbReference>
<evidence type="ECO:0000256" key="3">
    <source>
        <dbReference type="ARBA" id="ARBA00022813"/>
    </source>
</evidence>
<evidence type="ECO:0000256" key="7">
    <source>
        <dbReference type="PIRSR" id="PIRSR600246-3"/>
    </source>
</evidence>
<feature type="active site" description="Nucleophile" evidence="5">
    <location>
        <position position="142"/>
    </location>
</feature>
<proteinExistence type="predicted"/>
<dbReference type="PANTHER" id="PTHR10188">
    <property type="entry name" value="L-ASPARAGINASE"/>
    <property type="match status" value="1"/>
</dbReference>
<feature type="binding site" evidence="6">
    <location>
        <begin position="170"/>
        <end position="173"/>
    </location>
    <ligand>
        <name>substrate</name>
    </ligand>
</feature>
<evidence type="ECO:0000313" key="8">
    <source>
        <dbReference type="EMBL" id="CUQ66439.1"/>
    </source>
</evidence>
<accession>A0A0S4KQ06</accession>
<dbReference type="KEGG" id="nio:NITINOP_1464"/>
<dbReference type="Gene3D" id="3.60.20.30">
    <property type="entry name" value="(Glycosyl)asparaginase"/>
    <property type="match status" value="1"/>
</dbReference>
<evidence type="ECO:0000313" key="9">
    <source>
        <dbReference type="Proteomes" id="UP000066284"/>
    </source>
</evidence>
<sequence length="275" mass="29129">MSGAQRENLRAALEVGYHLLERGAPAAAAVEQAIRVLERSGLFNAGLGARLQLDGARRMDASIMEGRGLRAGAVASMEGVVHPITAARLVMEETDHVLLVGPMATRFAKHFKLERRRSPAPKQVPYDRMLRRARLARQRHGTVGAVALDRCGTVAAGASTGGIARMLPGRVGDTPLIGCGVYADNHAGAVSMTGIGEGIIRLVAAKTICDRLEKGETPASAARHVLKMLVARIQGSAGTLVLAPDGRFTITHVTPHMAAGWWNGKGKPIVGDCFR</sequence>
<dbReference type="GO" id="GO:0008233">
    <property type="term" value="F:peptidase activity"/>
    <property type="evidence" value="ECO:0007669"/>
    <property type="project" value="UniProtKB-KW"/>
</dbReference>
<dbReference type="OrthoDB" id="9780217at2"/>
<evidence type="ECO:0000256" key="5">
    <source>
        <dbReference type="PIRSR" id="PIRSR600246-1"/>
    </source>
</evidence>
<evidence type="ECO:0000256" key="1">
    <source>
        <dbReference type="ARBA" id="ARBA00022670"/>
    </source>
</evidence>
<evidence type="ECO:0000256" key="6">
    <source>
        <dbReference type="PIRSR" id="PIRSR600246-2"/>
    </source>
</evidence>
<gene>
    <name evidence="8" type="primary">iaaA</name>
    <name evidence="8" type="ORF">NITINOP_1464</name>
</gene>
<dbReference type="FunFam" id="3.60.20.30:FF:000001">
    <property type="entry name" value="Isoaspartyl peptidase/L-asparaginase"/>
    <property type="match status" value="1"/>
</dbReference>
<protein>
    <recommendedName>
        <fullName evidence="4">Isoaspartyl peptidase</fullName>
    </recommendedName>
</protein>
<dbReference type="SUPFAM" id="SSF56235">
    <property type="entry name" value="N-terminal nucleophile aminohydrolases (Ntn hydrolases)"/>
    <property type="match status" value="1"/>
</dbReference>